<dbReference type="OrthoDB" id="1933717at2759"/>
<dbReference type="PANTHER" id="PTHR42901">
    <property type="entry name" value="ALCOHOL DEHYDROGENASE"/>
    <property type="match status" value="1"/>
</dbReference>
<evidence type="ECO:0000256" key="2">
    <source>
        <dbReference type="ARBA" id="ARBA00023002"/>
    </source>
</evidence>
<dbReference type="GO" id="GO:0016491">
    <property type="term" value="F:oxidoreductase activity"/>
    <property type="evidence" value="ECO:0007669"/>
    <property type="project" value="UniProtKB-KW"/>
</dbReference>
<keyword evidence="2" id="KW-0560">Oxidoreductase</keyword>
<dbReference type="PRINTS" id="PR00081">
    <property type="entry name" value="GDHRDH"/>
</dbReference>
<dbReference type="InterPro" id="IPR057326">
    <property type="entry name" value="KR_dom"/>
</dbReference>
<gene>
    <name evidence="4" type="ORF">SISSUDRAFT_1041627</name>
</gene>
<dbReference type="InterPro" id="IPR002347">
    <property type="entry name" value="SDR_fam"/>
</dbReference>
<dbReference type="STRING" id="1314776.A0A166H4B6"/>
<dbReference type="InterPro" id="IPR036291">
    <property type="entry name" value="NAD(P)-bd_dom_sf"/>
</dbReference>
<evidence type="ECO:0000313" key="4">
    <source>
        <dbReference type="EMBL" id="KZT42324.1"/>
    </source>
</evidence>
<dbReference type="SMART" id="SM00822">
    <property type="entry name" value="PKS_KR"/>
    <property type="match status" value="1"/>
</dbReference>
<organism evidence="4 5">
    <name type="scientific">Sistotremastrum suecicum HHB10207 ss-3</name>
    <dbReference type="NCBI Taxonomy" id="1314776"/>
    <lineage>
        <taxon>Eukaryota</taxon>
        <taxon>Fungi</taxon>
        <taxon>Dikarya</taxon>
        <taxon>Basidiomycota</taxon>
        <taxon>Agaricomycotina</taxon>
        <taxon>Agaricomycetes</taxon>
        <taxon>Sistotremastrales</taxon>
        <taxon>Sistotremastraceae</taxon>
        <taxon>Sistotremastrum</taxon>
    </lineage>
</organism>
<name>A0A166H4B6_9AGAM</name>
<reference evidence="4 5" key="1">
    <citation type="journal article" date="2016" name="Mol. Biol. Evol.">
        <title>Comparative Genomics of Early-Diverging Mushroom-Forming Fungi Provides Insights into the Origins of Lignocellulose Decay Capabilities.</title>
        <authorList>
            <person name="Nagy L.G."/>
            <person name="Riley R."/>
            <person name="Tritt A."/>
            <person name="Adam C."/>
            <person name="Daum C."/>
            <person name="Floudas D."/>
            <person name="Sun H."/>
            <person name="Yadav J.S."/>
            <person name="Pangilinan J."/>
            <person name="Larsson K.H."/>
            <person name="Matsuura K."/>
            <person name="Barry K."/>
            <person name="Labutti K."/>
            <person name="Kuo R."/>
            <person name="Ohm R.A."/>
            <person name="Bhattacharya S.S."/>
            <person name="Shirouzu T."/>
            <person name="Yoshinaga Y."/>
            <person name="Martin F.M."/>
            <person name="Grigoriev I.V."/>
            <person name="Hibbett D.S."/>
        </authorList>
    </citation>
    <scope>NUCLEOTIDE SEQUENCE [LARGE SCALE GENOMIC DNA]</scope>
    <source>
        <strain evidence="4 5">HHB10207 ss-3</strain>
    </source>
</reference>
<evidence type="ECO:0000313" key="5">
    <source>
        <dbReference type="Proteomes" id="UP000076798"/>
    </source>
</evidence>
<dbReference type="Gene3D" id="3.40.50.720">
    <property type="entry name" value="NAD(P)-binding Rossmann-like Domain"/>
    <property type="match status" value="1"/>
</dbReference>
<evidence type="ECO:0000256" key="1">
    <source>
        <dbReference type="ARBA" id="ARBA00006484"/>
    </source>
</evidence>
<accession>A0A166H4B6</accession>
<sequence length="307" mass="33839">MPPYDGEPELVVPFIEHHDVYPGIDVNGARKNAARGKVIFITGASKGIGAETAKTFARAGALGLILAARTVSKLEQIKNEILEEVQSNRNGQYDPSLRIETYETDVSALSDVQKTVERAFELFGRLDIVINNAAYMSSWAPIAEHDPETWWNTYEVNIRGTFNVAHCTLPKLSESKGHIVLLSSLGAQLRNVGGSAYTSGKHAVNRLAELINFEYAEKGVKSFAFHPGCILTELARNSTEIVTALENRFVIEDTLALPANALVRLTSGTEDWLSGRYIAANWDLDDVNRMKDRILSEELLVNKLAVP</sequence>
<dbReference type="AlphaFoldDB" id="A0A166H4B6"/>
<evidence type="ECO:0000259" key="3">
    <source>
        <dbReference type="SMART" id="SM00822"/>
    </source>
</evidence>
<protein>
    <submittedName>
        <fullName evidence="4">Putative oxidoreductase</fullName>
    </submittedName>
</protein>
<dbReference type="PANTHER" id="PTHR42901:SF1">
    <property type="entry name" value="ALCOHOL DEHYDROGENASE"/>
    <property type="match status" value="1"/>
</dbReference>
<dbReference type="CDD" id="cd05233">
    <property type="entry name" value="SDR_c"/>
    <property type="match status" value="1"/>
</dbReference>
<dbReference type="EMBL" id="KV428014">
    <property type="protein sequence ID" value="KZT42324.1"/>
    <property type="molecule type" value="Genomic_DNA"/>
</dbReference>
<dbReference type="Proteomes" id="UP000076798">
    <property type="component" value="Unassembled WGS sequence"/>
</dbReference>
<dbReference type="SUPFAM" id="SSF51735">
    <property type="entry name" value="NAD(P)-binding Rossmann-fold domains"/>
    <property type="match status" value="1"/>
</dbReference>
<proteinExistence type="inferred from homology"/>
<feature type="domain" description="Ketoreductase" evidence="3">
    <location>
        <begin position="37"/>
        <end position="226"/>
    </location>
</feature>
<dbReference type="Pfam" id="PF00106">
    <property type="entry name" value="adh_short"/>
    <property type="match status" value="1"/>
</dbReference>
<keyword evidence="5" id="KW-1185">Reference proteome</keyword>
<comment type="similarity">
    <text evidence="1">Belongs to the short-chain dehydrogenases/reductases (SDR) family.</text>
</comment>